<evidence type="ECO:0000313" key="3">
    <source>
        <dbReference type="Proteomes" id="UP000799439"/>
    </source>
</evidence>
<dbReference type="Proteomes" id="UP000799439">
    <property type="component" value="Unassembled WGS sequence"/>
</dbReference>
<gene>
    <name evidence="2" type="ORF">K461DRAFT_291277</name>
</gene>
<evidence type="ECO:0000256" key="1">
    <source>
        <dbReference type="SAM" id="SignalP"/>
    </source>
</evidence>
<comment type="caution">
    <text evidence="2">The sequence shown here is derived from an EMBL/GenBank/DDBJ whole genome shotgun (WGS) entry which is preliminary data.</text>
</comment>
<feature type="chain" id="PRO_5040488062" evidence="1">
    <location>
        <begin position="21"/>
        <end position="114"/>
    </location>
</feature>
<organism evidence="2 3">
    <name type="scientific">Myriangium duriaei CBS 260.36</name>
    <dbReference type="NCBI Taxonomy" id="1168546"/>
    <lineage>
        <taxon>Eukaryota</taxon>
        <taxon>Fungi</taxon>
        <taxon>Dikarya</taxon>
        <taxon>Ascomycota</taxon>
        <taxon>Pezizomycotina</taxon>
        <taxon>Dothideomycetes</taxon>
        <taxon>Dothideomycetidae</taxon>
        <taxon>Myriangiales</taxon>
        <taxon>Myriangiaceae</taxon>
        <taxon>Myriangium</taxon>
    </lineage>
</organism>
<keyword evidence="1" id="KW-0732">Signal</keyword>
<feature type="signal peptide" evidence="1">
    <location>
        <begin position="1"/>
        <end position="20"/>
    </location>
</feature>
<sequence length="114" mass="12578">MSNLRVLLLSVFLLSINVLAAKIQYAVHVTVDGHDGEPFTATYWSSTANIPNTKAKNIANNMSNWSGGKFEASWNRRSEKVVVKNVEVVDDSEGIKDSMISEMHNLCRSHTGIA</sequence>
<protein>
    <submittedName>
        <fullName evidence="2">Uncharacterized protein</fullName>
    </submittedName>
</protein>
<evidence type="ECO:0000313" key="2">
    <source>
        <dbReference type="EMBL" id="KAF2156351.1"/>
    </source>
</evidence>
<dbReference type="EMBL" id="ML996082">
    <property type="protein sequence ID" value="KAF2156351.1"/>
    <property type="molecule type" value="Genomic_DNA"/>
</dbReference>
<proteinExistence type="predicted"/>
<name>A0A9P4J7U6_9PEZI</name>
<keyword evidence="3" id="KW-1185">Reference proteome</keyword>
<accession>A0A9P4J7U6</accession>
<reference evidence="2" key="1">
    <citation type="journal article" date="2020" name="Stud. Mycol.">
        <title>101 Dothideomycetes genomes: a test case for predicting lifestyles and emergence of pathogens.</title>
        <authorList>
            <person name="Haridas S."/>
            <person name="Albert R."/>
            <person name="Binder M."/>
            <person name="Bloem J."/>
            <person name="Labutti K."/>
            <person name="Salamov A."/>
            <person name="Andreopoulos B."/>
            <person name="Baker S."/>
            <person name="Barry K."/>
            <person name="Bills G."/>
            <person name="Bluhm B."/>
            <person name="Cannon C."/>
            <person name="Castanera R."/>
            <person name="Culley D."/>
            <person name="Daum C."/>
            <person name="Ezra D."/>
            <person name="Gonzalez J."/>
            <person name="Henrissat B."/>
            <person name="Kuo A."/>
            <person name="Liang C."/>
            <person name="Lipzen A."/>
            <person name="Lutzoni F."/>
            <person name="Magnuson J."/>
            <person name="Mondo S."/>
            <person name="Nolan M."/>
            <person name="Ohm R."/>
            <person name="Pangilinan J."/>
            <person name="Park H.-J."/>
            <person name="Ramirez L."/>
            <person name="Alfaro M."/>
            <person name="Sun H."/>
            <person name="Tritt A."/>
            <person name="Yoshinaga Y."/>
            <person name="Zwiers L.-H."/>
            <person name="Turgeon B."/>
            <person name="Goodwin S."/>
            <person name="Spatafora J."/>
            <person name="Crous P."/>
            <person name="Grigoriev I."/>
        </authorList>
    </citation>
    <scope>NUCLEOTIDE SEQUENCE</scope>
    <source>
        <strain evidence="2">CBS 260.36</strain>
    </source>
</reference>
<dbReference type="AlphaFoldDB" id="A0A9P4J7U6"/>